<dbReference type="OrthoDB" id="1093513at2"/>
<dbReference type="Proteomes" id="UP000199008">
    <property type="component" value="Unassembled WGS sequence"/>
</dbReference>
<dbReference type="InterPro" id="IPR014858">
    <property type="entry name" value="BrxB"/>
</dbReference>
<dbReference type="STRING" id="576118.SAMN05216216_10252"/>
<proteinExistence type="predicted"/>
<evidence type="ECO:0008006" key="3">
    <source>
        <dbReference type="Google" id="ProtNLM"/>
    </source>
</evidence>
<gene>
    <name evidence="1" type="ORF">SAMN05216216_10252</name>
</gene>
<name>A0A1G9B0Z2_9BACL</name>
<accession>A0A1G9B0Z2</accession>
<dbReference type="AlphaFoldDB" id="A0A1G9B0Z2"/>
<sequence length="182" mass="21203">MKSTYDRLRQMEKRIVEDSFTTPKGIGSDIPHFVLDYPPQDELQVREYLKNMLKKTKINIKEVNLFEFLLSFFEEEELEELFEIAEEEGSYGLRDVFGPIFNESNTMVQQFEEWTANSELVFITGVGAAHPFLRSSQLLKAISSKGYKKPIVLFYPGEFTGLRLKLFGVLDYEDDYQLSRIS</sequence>
<protein>
    <recommendedName>
        <fullName evidence="3">DUF1788 domain-containing protein</fullName>
    </recommendedName>
</protein>
<evidence type="ECO:0000313" key="2">
    <source>
        <dbReference type="Proteomes" id="UP000199008"/>
    </source>
</evidence>
<evidence type="ECO:0000313" key="1">
    <source>
        <dbReference type="EMBL" id="SDK32610.1"/>
    </source>
</evidence>
<keyword evidence="2" id="KW-1185">Reference proteome</keyword>
<dbReference type="Pfam" id="PF08747">
    <property type="entry name" value="BrxB"/>
    <property type="match status" value="1"/>
</dbReference>
<reference evidence="2" key="1">
    <citation type="submission" date="2016-10" db="EMBL/GenBank/DDBJ databases">
        <authorList>
            <person name="Varghese N."/>
            <person name="Submissions S."/>
        </authorList>
    </citation>
    <scope>NUCLEOTIDE SEQUENCE [LARGE SCALE GENOMIC DNA]</scope>
    <source>
        <strain evidence="2">CGMCC 1.8895</strain>
    </source>
</reference>
<dbReference type="RefSeq" id="WP_092984064.1">
    <property type="nucleotide sequence ID" value="NZ_FNFY01000002.1"/>
</dbReference>
<organism evidence="1 2">
    <name type="scientific">Lacicoccus qingdaonensis</name>
    <dbReference type="NCBI Taxonomy" id="576118"/>
    <lineage>
        <taxon>Bacteria</taxon>
        <taxon>Bacillati</taxon>
        <taxon>Bacillota</taxon>
        <taxon>Bacilli</taxon>
        <taxon>Bacillales</taxon>
        <taxon>Salinicoccaceae</taxon>
        <taxon>Lacicoccus</taxon>
    </lineage>
</organism>
<dbReference type="EMBL" id="FNFY01000002">
    <property type="protein sequence ID" value="SDK32610.1"/>
    <property type="molecule type" value="Genomic_DNA"/>
</dbReference>